<dbReference type="PROSITE" id="PS50068">
    <property type="entry name" value="LDLRA_2"/>
    <property type="match status" value="2"/>
</dbReference>
<dbReference type="InterPro" id="IPR002172">
    <property type="entry name" value="LDrepeatLR_classA_rpt"/>
</dbReference>
<feature type="compositionally biased region" description="Polar residues" evidence="8">
    <location>
        <begin position="127"/>
        <end position="136"/>
    </location>
</feature>
<dbReference type="Pfam" id="PF01122">
    <property type="entry name" value="Cobalamin_bind"/>
    <property type="match status" value="1"/>
</dbReference>
<dbReference type="InterPro" id="IPR002157">
    <property type="entry name" value="Cbl-bd_prot"/>
</dbReference>
<evidence type="ECO:0000256" key="5">
    <source>
        <dbReference type="PIRSR" id="PIRSR602157-1"/>
    </source>
</evidence>
<dbReference type="PANTHER" id="PTHR10559">
    <property type="entry name" value="TRANSCOBALAMIN-1/GASTRIC INTRINSIC FACTOR"/>
    <property type="match status" value="1"/>
</dbReference>
<feature type="disulfide bond" evidence="7">
    <location>
        <begin position="91"/>
        <end position="106"/>
    </location>
</feature>
<keyword evidence="2" id="KW-0964">Secreted</keyword>
<evidence type="ECO:0000256" key="4">
    <source>
        <dbReference type="ARBA" id="ARBA00023157"/>
    </source>
</evidence>
<feature type="signal peptide" evidence="9">
    <location>
        <begin position="1"/>
        <end position="23"/>
    </location>
</feature>
<proteinExistence type="predicted"/>
<feature type="compositionally biased region" description="Low complexity" evidence="8">
    <location>
        <begin position="268"/>
        <end position="282"/>
    </location>
</feature>
<dbReference type="PRINTS" id="PR00261">
    <property type="entry name" value="LDLRECEPTOR"/>
</dbReference>
<dbReference type="InterPro" id="IPR036055">
    <property type="entry name" value="LDL_receptor-like_sf"/>
</dbReference>
<evidence type="ECO:0000313" key="10">
    <source>
        <dbReference type="EMBL" id="GFS77337.1"/>
    </source>
</evidence>
<feature type="binding site" evidence="5">
    <location>
        <position position="515"/>
    </location>
    <ligand>
        <name>cyanocob(III)alamin</name>
        <dbReference type="ChEBI" id="CHEBI:17439"/>
    </ligand>
</feature>
<feature type="region of interest" description="Disordered" evidence="8">
    <location>
        <begin position="261"/>
        <end position="297"/>
    </location>
</feature>
<evidence type="ECO:0000256" key="6">
    <source>
        <dbReference type="PIRSR" id="PIRSR602157-2"/>
    </source>
</evidence>
<sequence>MLRLIFLRSLLICILLHIKAAKSEVCSEGLIPCDDEKCIGREDWCNGLKDCEDGSDEAYCKGLSWFGTNINKCTNHFRCDDGPCWPKVIHCDGHKDCKDASDEEQCNMKSEESSEEDDSGETKTTEAPPSTTVSDSSEYDDYNEITDPTTSTSPKKATPSHISTTPYIDTTAKVSLLVPTAENDYYAKKKKQIEDDNQRFTPMETVYIPKGDLSRTTDYRPSYVKPISSHTTRQIDILYQTSRKPSVAYLHPTRPYRIRSYRNQIDVPPNSRNSSPYRSSYPIQQPRHFQNNNRNPYNSFNNVIQSRSNINNRQRYMSSNDNNGGTDWRDDTYRSPMVYKRQRKVSAPFYFGKNYYEIYKRDNALEVERATSWILNIRNASGGWGKETPRALIALSLANNSFLAGTYENDLMQKYFQVHLAVNLLRNDIPSLNRLAMFVNALIATCQDPRDFQGWDLTELIRNTIVKLNRRSRSPFVNPLVYLSLCLADRDLTHYEIHHLMTYLQASENDEVARDMISLALEAFACHLQKEKNSVQYHSLLKMTWNTTAKIILRMKTDGSFGSVYSTALTTQALLSVNDTFEWKPNATFHFLKSHQLDDGSFGDFLATYYVLPALSGRSLLHLRNTRCNPPKIDRDLSPSEILEYPGPKHYVRYSLYLRSPLSNSYTIQVLVPSGISFFDIMRVAEYENDNFKFSFEEVNGKINVYSIADIPNDSEQGFAWRLYVKSNSDGEQNTPNIQEYYNGDIRQFFPTGDQHVIFWYHANGAQF</sequence>
<protein>
    <submittedName>
        <fullName evidence="10">Uncharacterized protein</fullName>
    </submittedName>
</protein>
<feature type="disulfide bond" evidence="6">
    <location>
        <begin position="486"/>
        <end position="526"/>
    </location>
</feature>
<dbReference type="PROSITE" id="PS01209">
    <property type="entry name" value="LDLRA_1"/>
    <property type="match status" value="1"/>
</dbReference>
<dbReference type="SMART" id="SM00192">
    <property type="entry name" value="LDLa"/>
    <property type="match status" value="2"/>
</dbReference>
<dbReference type="SUPFAM" id="SSF48239">
    <property type="entry name" value="Terpenoid cyclases/Protein prenyltransferases"/>
    <property type="match status" value="1"/>
</dbReference>
<accession>A0A8X6T3A3</accession>
<dbReference type="InterPro" id="IPR051588">
    <property type="entry name" value="Cobalamin_Transport"/>
</dbReference>
<keyword evidence="5" id="KW-0170">Cobalt</keyword>
<comment type="subcellular location">
    <subcellularLocation>
        <location evidence="1">Secreted</location>
    </subcellularLocation>
</comment>
<evidence type="ECO:0000256" key="3">
    <source>
        <dbReference type="ARBA" id="ARBA00022729"/>
    </source>
</evidence>
<keyword evidence="4 6" id="KW-1015">Disulfide bond</keyword>
<evidence type="ECO:0000256" key="7">
    <source>
        <dbReference type="PROSITE-ProRule" id="PRU00124"/>
    </source>
</evidence>
<organism evidence="10 11">
    <name type="scientific">Nephila pilipes</name>
    <name type="common">Giant wood spider</name>
    <name type="synonym">Nephila maculata</name>
    <dbReference type="NCBI Taxonomy" id="299642"/>
    <lineage>
        <taxon>Eukaryota</taxon>
        <taxon>Metazoa</taxon>
        <taxon>Ecdysozoa</taxon>
        <taxon>Arthropoda</taxon>
        <taxon>Chelicerata</taxon>
        <taxon>Arachnida</taxon>
        <taxon>Araneae</taxon>
        <taxon>Araneomorphae</taxon>
        <taxon>Entelegynae</taxon>
        <taxon>Araneoidea</taxon>
        <taxon>Nephilidae</taxon>
        <taxon>Nephila</taxon>
    </lineage>
</organism>
<feature type="disulfide bond" evidence="7">
    <location>
        <begin position="26"/>
        <end position="38"/>
    </location>
</feature>
<dbReference type="InterPro" id="IPR008930">
    <property type="entry name" value="Terpenoid_cyclase/PrenylTrfase"/>
</dbReference>
<evidence type="ECO:0000256" key="1">
    <source>
        <dbReference type="ARBA" id="ARBA00004613"/>
    </source>
</evidence>
<feature type="disulfide bond" evidence="7">
    <location>
        <begin position="33"/>
        <end position="51"/>
    </location>
</feature>
<dbReference type="SUPFAM" id="SSF57424">
    <property type="entry name" value="LDL receptor-like module"/>
    <property type="match status" value="2"/>
</dbReference>
<dbReference type="Gene3D" id="2.170.130.30">
    <property type="match status" value="1"/>
</dbReference>
<dbReference type="Gene3D" id="1.50.10.20">
    <property type="match status" value="1"/>
</dbReference>
<keyword evidence="3 9" id="KW-0732">Signal</keyword>
<dbReference type="GO" id="GO:0015889">
    <property type="term" value="P:cobalamin transport"/>
    <property type="evidence" value="ECO:0007669"/>
    <property type="project" value="InterPro"/>
</dbReference>
<dbReference type="AlphaFoldDB" id="A0A8X6T3A3"/>
<comment type="caution">
    <text evidence="7">Lacks conserved residue(s) required for the propagation of feature annotation.</text>
</comment>
<evidence type="ECO:0000256" key="9">
    <source>
        <dbReference type="SAM" id="SignalP"/>
    </source>
</evidence>
<name>A0A8X6T3A3_NEPPI</name>
<dbReference type="Pfam" id="PF00057">
    <property type="entry name" value="Ldl_recept_a"/>
    <property type="match status" value="2"/>
</dbReference>
<dbReference type="PANTHER" id="PTHR10559:SF18">
    <property type="entry name" value="TRANSCOBALAMIN II"/>
    <property type="match status" value="1"/>
</dbReference>
<dbReference type="EMBL" id="BMAW01050861">
    <property type="protein sequence ID" value="GFS77337.1"/>
    <property type="molecule type" value="Genomic_DNA"/>
</dbReference>
<dbReference type="Gene3D" id="4.10.400.10">
    <property type="entry name" value="Low-density Lipoprotein Receptor"/>
    <property type="match status" value="2"/>
</dbReference>
<feature type="disulfide bond" evidence="7">
    <location>
        <begin position="45"/>
        <end position="60"/>
    </location>
</feature>
<feature type="disulfide bond" evidence="7">
    <location>
        <begin position="79"/>
        <end position="97"/>
    </location>
</feature>
<evidence type="ECO:0000256" key="2">
    <source>
        <dbReference type="ARBA" id="ARBA00022525"/>
    </source>
</evidence>
<dbReference type="GO" id="GO:0031419">
    <property type="term" value="F:cobalamin binding"/>
    <property type="evidence" value="ECO:0007669"/>
    <property type="project" value="InterPro"/>
</dbReference>
<feature type="region of interest" description="Disordered" evidence="8">
    <location>
        <begin position="107"/>
        <end position="164"/>
    </location>
</feature>
<dbReference type="OrthoDB" id="6343110at2759"/>
<dbReference type="CDD" id="cd00112">
    <property type="entry name" value="LDLa"/>
    <property type="match status" value="2"/>
</dbReference>
<gene>
    <name evidence="10" type="primary">AVEN_62733_1</name>
    <name evidence="10" type="ORF">NPIL_373021</name>
</gene>
<feature type="chain" id="PRO_5036488054" evidence="9">
    <location>
        <begin position="24"/>
        <end position="768"/>
    </location>
</feature>
<evidence type="ECO:0000313" key="11">
    <source>
        <dbReference type="Proteomes" id="UP000887013"/>
    </source>
</evidence>
<feature type="compositionally biased region" description="Low complexity" evidence="8">
    <location>
        <begin position="146"/>
        <end position="160"/>
    </location>
</feature>
<dbReference type="GO" id="GO:0005615">
    <property type="term" value="C:extracellular space"/>
    <property type="evidence" value="ECO:0007669"/>
    <property type="project" value="TreeGrafter"/>
</dbReference>
<dbReference type="InterPro" id="IPR023415">
    <property type="entry name" value="LDLR_class-A_CS"/>
</dbReference>
<evidence type="ECO:0000256" key="8">
    <source>
        <dbReference type="SAM" id="MobiDB-lite"/>
    </source>
</evidence>
<dbReference type="Proteomes" id="UP000887013">
    <property type="component" value="Unassembled WGS sequence"/>
</dbReference>
<feature type="binding site" evidence="5">
    <location>
        <begin position="721"/>
        <end position="723"/>
    </location>
    <ligand>
        <name>cyanocob(III)alamin</name>
        <dbReference type="ChEBI" id="CHEBI:17439"/>
    </ligand>
</feature>
<comment type="caution">
    <text evidence="10">The sequence shown here is derived from an EMBL/GenBank/DDBJ whole genome shotgun (WGS) entry which is preliminary data.</text>
</comment>
<keyword evidence="11" id="KW-1185">Reference proteome</keyword>
<reference evidence="10" key="1">
    <citation type="submission" date="2020-08" db="EMBL/GenBank/DDBJ databases">
        <title>Multicomponent nature underlies the extraordinary mechanical properties of spider dragline silk.</title>
        <authorList>
            <person name="Kono N."/>
            <person name="Nakamura H."/>
            <person name="Mori M."/>
            <person name="Yoshida Y."/>
            <person name="Ohtoshi R."/>
            <person name="Malay A.D."/>
            <person name="Moran D.A.P."/>
            <person name="Tomita M."/>
            <person name="Numata K."/>
            <person name="Arakawa K."/>
        </authorList>
    </citation>
    <scope>NUCLEOTIDE SEQUENCE</scope>
</reference>